<feature type="compositionally biased region" description="Acidic residues" evidence="1">
    <location>
        <begin position="188"/>
        <end position="204"/>
    </location>
</feature>
<proteinExistence type="predicted"/>
<dbReference type="AlphaFoldDB" id="A0A7S4SBH1"/>
<protein>
    <submittedName>
        <fullName evidence="2">Uncharacterized protein</fullName>
    </submittedName>
</protein>
<gene>
    <name evidence="2" type="ORF">AMON00008_LOCUS47685</name>
</gene>
<feature type="compositionally biased region" description="Basic residues" evidence="1">
    <location>
        <begin position="26"/>
        <end position="42"/>
    </location>
</feature>
<feature type="region of interest" description="Disordered" evidence="1">
    <location>
        <begin position="183"/>
        <end position="212"/>
    </location>
</feature>
<feature type="region of interest" description="Disordered" evidence="1">
    <location>
        <begin position="23"/>
        <end position="77"/>
    </location>
</feature>
<accession>A0A7S4SBH1</accession>
<name>A0A7S4SBH1_9DINO</name>
<reference evidence="2" key="1">
    <citation type="submission" date="2021-01" db="EMBL/GenBank/DDBJ databases">
        <authorList>
            <person name="Corre E."/>
            <person name="Pelletier E."/>
            <person name="Niang G."/>
            <person name="Scheremetjew M."/>
            <person name="Finn R."/>
            <person name="Kale V."/>
            <person name="Holt S."/>
            <person name="Cochrane G."/>
            <person name="Meng A."/>
            <person name="Brown T."/>
            <person name="Cohen L."/>
        </authorList>
    </citation>
    <scope>NUCLEOTIDE SEQUENCE</scope>
    <source>
        <strain evidence="2">CCMP3105</strain>
    </source>
</reference>
<sequence length="212" mass="22886">MEDARKLSSVAVLCKDHRAQCPGRQLRARRGSRGARRPRVLKQRVAAEPAAPPPALRPARRLEDSSPAPDLDPAQRAQAAAEAARAFLRRLGGAAALAAEAAAAAEAEKAAEGEAVRASGPHPAGSLELGLQRQRRVRFNLDAITRHEVVPYSEIYGLHPSEFVFDRDFYLVPSNCRFGFVGMPTGVSEEESGSESEEEEEEEQDAGHDGQA</sequence>
<evidence type="ECO:0000256" key="1">
    <source>
        <dbReference type="SAM" id="MobiDB-lite"/>
    </source>
</evidence>
<dbReference type="EMBL" id="HBNR01067436">
    <property type="protein sequence ID" value="CAE4640244.1"/>
    <property type="molecule type" value="Transcribed_RNA"/>
</dbReference>
<organism evidence="2">
    <name type="scientific">Alexandrium monilatum</name>
    <dbReference type="NCBI Taxonomy" id="311494"/>
    <lineage>
        <taxon>Eukaryota</taxon>
        <taxon>Sar</taxon>
        <taxon>Alveolata</taxon>
        <taxon>Dinophyceae</taxon>
        <taxon>Gonyaulacales</taxon>
        <taxon>Pyrocystaceae</taxon>
        <taxon>Alexandrium</taxon>
    </lineage>
</organism>
<evidence type="ECO:0000313" key="2">
    <source>
        <dbReference type="EMBL" id="CAE4640244.1"/>
    </source>
</evidence>